<dbReference type="Pfam" id="PF00583">
    <property type="entry name" value="Acetyltransf_1"/>
    <property type="match status" value="1"/>
</dbReference>
<dbReference type="PROSITE" id="PS51186">
    <property type="entry name" value="GNAT"/>
    <property type="match status" value="1"/>
</dbReference>
<dbReference type="GO" id="GO:0016874">
    <property type="term" value="F:ligase activity"/>
    <property type="evidence" value="ECO:0007669"/>
    <property type="project" value="UniProtKB-KW"/>
</dbReference>
<dbReference type="SUPFAM" id="SSF51735">
    <property type="entry name" value="NAD(P)-binding Rossmann-fold domains"/>
    <property type="match status" value="1"/>
</dbReference>
<dbReference type="InterPro" id="IPR036291">
    <property type="entry name" value="NAD(P)-bd_dom_sf"/>
</dbReference>
<dbReference type="RefSeq" id="WP_345017049.1">
    <property type="nucleotide sequence ID" value="NZ_BAAAZY010000014.1"/>
</dbReference>
<dbReference type="Gene3D" id="3.30.470.20">
    <property type="entry name" value="ATP-grasp fold, B domain"/>
    <property type="match status" value="1"/>
</dbReference>
<sequence>MTTTNDHAFDRPAVHALLTDGTTVCIRPVVPGDHEQLAGLYEEMSPENLRLRFFAASRRSAAVAADRACAPARSGYRALLAETQGRVIGLAEYEAVDEADCAEVSIAVADGLHHRGVGTLLVEHLVSAARAEGISTFTADALSENHEVLRLFADLGLRTARRFDGPEVRCTVALDEDDTYLSAVETRGRHANVASLQSLLRPDVVAVVGAGRKPGSVGRAILHHLHSGRFARRLFAVNPSATSILGIPCHPSVTALPKTPDLVVVAVPAAAVPAIAEECGEAGVRALLVVTAGLDSNQAQALLSACRSHDMRLVGPNCLGIANTEPALQLDATFAAGHPSPGSAGVAVQSGGVGIALLDGLSRLGIGVSSFVSLGDKYDVSGNDMLQWWESDGRTGLALLHLESFGNPRAFSRTARRVTRRMPVLTVDAGRTNAGRRAAASHSAAAATRTMTRQALFTQAGITATRSIGELLEAAALLHSQPLPEGARVAIVTNAGGAGVLAADACAEAGLALPAFNPSTVDDLLAVLPDGAAIGNPVDATAAVMEEQLGDCVDRLMWRAGIDAVLVALVPTALAEATGDDLVRALTRAPGRRARPVAVVRLEQAQPVELLPAADGGTIPSYAEPHAAARALAHAAHRAAWLARPAGTVPDLQDIDTRRAQAIAEEFLLACPEGGRLDPRICANLLSCYGIPQIPWAWAETEDEAVLVADRLRGFDGRVVMKADWPGLVHKSEQHAVHLDLRGDVQVRAAFRDLETRFAGLMTGAVLQPLAPRGIELFAGVVQDEVFGPLVLFGLGGTATEVLADHAARLAPLTDHDVHDLITSPRCAPLLFGAHGNVPVDLEGLEQLLLRLSRMAADLPQLAEADFNPVLAAPGQVTVLDARIRLLPRRPHDPYLRRLR</sequence>
<evidence type="ECO:0000313" key="3">
    <source>
        <dbReference type="Proteomes" id="UP001499984"/>
    </source>
</evidence>
<dbReference type="InterPro" id="IPR016181">
    <property type="entry name" value="Acyl_CoA_acyltransferase"/>
</dbReference>
<evidence type="ECO:0000313" key="2">
    <source>
        <dbReference type="EMBL" id="GAA4073676.1"/>
    </source>
</evidence>
<dbReference type="Gene3D" id="3.40.50.720">
    <property type="entry name" value="NAD(P)-binding Rossmann-like Domain"/>
    <property type="match status" value="1"/>
</dbReference>
<dbReference type="InterPro" id="IPR016102">
    <property type="entry name" value="Succinyl-CoA_synth-like"/>
</dbReference>
<dbReference type="EMBL" id="BAAAZY010000014">
    <property type="protein sequence ID" value="GAA4073676.1"/>
    <property type="molecule type" value="Genomic_DNA"/>
</dbReference>
<keyword evidence="3" id="KW-1185">Reference proteome</keyword>
<dbReference type="PANTHER" id="PTHR42793">
    <property type="entry name" value="COA BINDING DOMAIN CONTAINING PROTEIN"/>
    <property type="match status" value="1"/>
</dbReference>
<comment type="caution">
    <text evidence="2">The sequence shown here is derived from an EMBL/GenBank/DDBJ whole genome shotgun (WGS) entry which is preliminary data.</text>
</comment>
<proteinExistence type="predicted"/>
<dbReference type="SUPFAM" id="SSF52210">
    <property type="entry name" value="Succinyl-CoA synthetase domains"/>
    <property type="match status" value="2"/>
</dbReference>
<dbReference type="InterPro" id="IPR013815">
    <property type="entry name" value="ATP_grasp_subdomain_1"/>
</dbReference>
<dbReference type="CDD" id="cd04301">
    <property type="entry name" value="NAT_SF"/>
    <property type="match status" value="1"/>
</dbReference>
<dbReference type="InterPro" id="IPR032875">
    <property type="entry name" value="Succ_CoA_lig_flav_dom"/>
</dbReference>
<accession>A0ABP7VV91</accession>
<dbReference type="Pfam" id="PF19045">
    <property type="entry name" value="Ligase_CoA_2"/>
    <property type="match status" value="1"/>
</dbReference>
<dbReference type="Pfam" id="PF13380">
    <property type="entry name" value="CoA_binding_2"/>
    <property type="match status" value="1"/>
</dbReference>
<dbReference type="SUPFAM" id="SSF56059">
    <property type="entry name" value="Glutathione synthetase ATP-binding domain-like"/>
    <property type="match status" value="1"/>
</dbReference>
<dbReference type="InterPro" id="IPR000182">
    <property type="entry name" value="GNAT_dom"/>
</dbReference>
<dbReference type="InterPro" id="IPR003781">
    <property type="entry name" value="CoA-bd"/>
</dbReference>
<reference evidence="3" key="1">
    <citation type="journal article" date="2019" name="Int. J. Syst. Evol. Microbiol.">
        <title>The Global Catalogue of Microorganisms (GCM) 10K type strain sequencing project: providing services to taxonomists for standard genome sequencing and annotation.</title>
        <authorList>
            <consortium name="The Broad Institute Genomics Platform"/>
            <consortium name="The Broad Institute Genome Sequencing Center for Infectious Disease"/>
            <person name="Wu L."/>
            <person name="Ma J."/>
        </authorList>
    </citation>
    <scope>NUCLEOTIDE SEQUENCE [LARGE SCALE GENOMIC DNA]</scope>
    <source>
        <strain evidence="3">JCM 16925</strain>
    </source>
</reference>
<organism evidence="2 3">
    <name type="scientific">Streptomyces shaanxiensis</name>
    <dbReference type="NCBI Taxonomy" id="653357"/>
    <lineage>
        <taxon>Bacteria</taxon>
        <taxon>Bacillati</taxon>
        <taxon>Actinomycetota</taxon>
        <taxon>Actinomycetes</taxon>
        <taxon>Kitasatosporales</taxon>
        <taxon>Streptomycetaceae</taxon>
        <taxon>Streptomyces</taxon>
    </lineage>
</organism>
<dbReference type="InterPro" id="IPR043938">
    <property type="entry name" value="Ligase_CoA_dom"/>
</dbReference>
<name>A0ABP7VV91_9ACTN</name>
<evidence type="ECO:0000259" key="1">
    <source>
        <dbReference type="PROSITE" id="PS51186"/>
    </source>
</evidence>
<dbReference type="SMART" id="SM00881">
    <property type="entry name" value="CoA_binding"/>
    <property type="match status" value="1"/>
</dbReference>
<dbReference type="Gene3D" id="3.40.630.30">
    <property type="match status" value="1"/>
</dbReference>
<dbReference type="Pfam" id="PF13549">
    <property type="entry name" value="ATP-grasp_5"/>
    <property type="match status" value="1"/>
</dbReference>
<dbReference type="SUPFAM" id="SSF55729">
    <property type="entry name" value="Acyl-CoA N-acyltransferases (Nat)"/>
    <property type="match status" value="1"/>
</dbReference>
<gene>
    <name evidence="2" type="ORF">GCM10022233_59000</name>
</gene>
<dbReference type="PANTHER" id="PTHR42793:SF1">
    <property type="entry name" value="PEPTIDYL-LYSINE N-ACETYLTRANSFERASE PATZ"/>
    <property type="match status" value="1"/>
</dbReference>
<dbReference type="Gene3D" id="3.40.50.261">
    <property type="entry name" value="Succinyl-CoA synthetase domains"/>
    <property type="match status" value="2"/>
</dbReference>
<feature type="domain" description="N-acetyltransferase" evidence="1">
    <location>
        <begin position="24"/>
        <end position="175"/>
    </location>
</feature>
<protein>
    <submittedName>
        <fullName evidence="2">Bifunctional GNAT family N-acetyltransferase/acetate--CoA ligase family protein</fullName>
    </submittedName>
</protein>
<dbReference type="Gene3D" id="3.30.1490.20">
    <property type="entry name" value="ATP-grasp fold, A domain"/>
    <property type="match status" value="1"/>
</dbReference>
<keyword evidence="2" id="KW-0436">Ligase</keyword>
<dbReference type="Pfam" id="PF13607">
    <property type="entry name" value="Succ_CoA_lig"/>
    <property type="match status" value="1"/>
</dbReference>
<dbReference type="Proteomes" id="UP001499984">
    <property type="component" value="Unassembled WGS sequence"/>
</dbReference>